<keyword evidence="4" id="KW-1185">Reference proteome</keyword>
<accession>A0A0N8PSB5</accession>
<evidence type="ECO:0000313" key="3">
    <source>
        <dbReference type="EMBL" id="KPV52261.1"/>
    </source>
</evidence>
<dbReference type="InterPro" id="IPR013783">
    <property type="entry name" value="Ig-like_fold"/>
</dbReference>
<dbReference type="CDD" id="cd04486">
    <property type="entry name" value="YhcR_OBF_like"/>
    <property type="match status" value="1"/>
</dbReference>
<dbReference type="InterPro" id="IPR036179">
    <property type="entry name" value="Ig-like_dom_sf"/>
</dbReference>
<name>A0A0N8PSB5_9CHLR</name>
<dbReference type="Pfam" id="PF00932">
    <property type="entry name" value="LTD"/>
    <property type="match status" value="1"/>
</dbReference>
<feature type="domain" description="LTD" evidence="2">
    <location>
        <begin position="9"/>
        <end position="136"/>
    </location>
</feature>
<evidence type="ECO:0000313" key="4">
    <source>
        <dbReference type="Proteomes" id="UP000050509"/>
    </source>
</evidence>
<dbReference type="Pfam" id="PF19081">
    <property type="entry name" value="Ig_7"/>
    <property type="match status" value="1"/>
</dbReference>
<dbReference type="Gene3D" id="2.60.40.10">
    <property type="entry name" value="Immunoglobulins"/>
    <property type="match status" value="1"/>
</dbReference>
<comment type="caution">
    <text evidence="3">The sequence shown here is derived from an EMBL/GenBank/DDBJ whole genome shotgun (WGS) entry which is preliminary data.</text>
</comment>
<feature type="region of interest" description="Disordered" evidence="1">
    <location>
        <begin position="178"/>
        <end position="212"/>
    </location>
</feature>
<feature type="non-terminal residue" evidence="3">
    <location>
        <position position="554"/>
    </location>
</feature>
<dbReference type="InterPro" id="IPR044023">
    <property type="entry name" value="Ig_7"/>
</dbReference>
<dbReference type="Proteomes" id="UP000050509">
    <property type="component" value="Unassembled WGS sequence"/>
</dbReference>
<dbReference type="InterPro" id="IPR001322">
    <property type="entry name" value="Lamin_tail_dom"/>
</dbReference>
<dbReference type="PROSITE" id="PS51841">
    <property type="entry name" value="LTD"/>
    <property type="match status" value="1"/>
</dbReference>
<protein>
    <recommendedName>
        <fullName evidence="2">LTD domain-containing protein</fullName>
    </recommendedName>
</protein>
<reference evidence="3 4" key="1">
    <citation type="submission" date="2015-09" db="EMBL/GenBank/DDBJ databases">
        <title>Draft genome sequence of Kouleothrix aurantiaca JCM 19913.</title>
        <authorList>
            <person name="Hemp J."/>
        </authorList>
    </citation>
    <scope>NUCLEOTIDE SEQUENCE [LARGE SCALE GENOMIC DNA]</scope>
    <source>
        <strain evidence="3 4">COM-B</strain>
    </source>
</reference>
<proteinExistence type="predicted"/>
<dbReference type="SUPFAM" id="SSF48726">
    <property type="entry name" value="Immunoglobulin"/>
    <property type="match status" value="1"/>
</dbReference>
<dbReference type="InterPro" id="IPR036415">
    <property type="entry name" value="Lamin_tail_dom_sf"/>
</dbReference>
<organism evidence="3 4">
    <name type="scientific">Kouleothrix aurantiaca</name>
    <dbReference type="NCBI Taxonomy" id="186479"/>
    <lineage>
        <taxon>Bacteria</taxon>
        <taxon>Bacillati</taxon>
        <taxon>Chloroflexota</taxon>
        <taxon>Chloroflexia</taxon>
        <taxon>Chloroflexales</taxon>
        <taxon>Roseiflexineae</taxon>
        <taxon>Roseiflexaceae</taxon>
        <taxon>Kouleothrix</taxon>
    </lineage>
</organism>
<dbReference type="AlphaFoldDB" id="A0A0N8PSB5"/>
<dbReference type="EMBL" id="LJCR01000604">
    <property type="protein sequence ID" value="KPV52261.1"/>
    <property type="molecule type" value="Genomic_DNA"/>
</dbReference>
<evidence type="ECO:0000256" key="1">
    <source>
        <dbReference type="SAM" id="MobiDB-lite"/>
    </source>
</evidence>
<gene>
    <name evidence="3" type="ORF">SE17_16540</name>
</gene>
<sequence>MLLFTQLVGVAQPALAVSTSVVISQFQVAGATAGDEFIELHNVSSGPVDLNGYRVVYRSAAGTSDVALVNWAASTVIPAGGFYLITTSSGYTGAAAANITYNGGTSGTLAGASGGLALRNGAANTGTVIDSVGYGSATNAFVETATTTAPAANASKARTSNGCADTDNNSADFGTVNPSTPRNSSSAVQLCNSGSTAPSITTQPQSQTIPSGGTATLTVAASGTAPLGYQCYEGASGTTSTPVGTNSSSFTTPALTATTQYWVRVSNSSGTADSTTATITVNATPCAAPDVTIGSVQGTGDTAASGTFTVQGVVVGDYEGASPALRGFYLQDSGDSNAATSDGIFVFEGDNANRVSVGDVVQVTGTASENQGQSQLSSTTGVELCGTTSTVTPTDVSLPFASATAAEQYEGMLVRFPQTLYVTEHFQLGRFGQVLMSSGGRLKQPTNVTTPGASALAQQAANDLNQIIVDDDTQAQNPDPILFGRGGQPLSASNTLRGADTAAGVVGVMTYTWSGNAASGNAYRLRPVGALGGGVLSFQPANPRPASVPSVGGT</sequence>
<dbReference type="SUPFAM" id="SSF74853">
    <property type="entry name" value="Lamin A/C globular tail domain"/>
    <property type="match status" value="1"/>
</dbReference>
<evidence type="ECO:0000259" key="2">
    <source>
        <dbReference type="PROSITE" id="PS51841"/>
    </source>
</evidence>